<organism evidence="9 10">
    <name type="scientific">Cephus cinctus</name>
    <name type="common">Wheat stem sawfly</name>
    <dbReference type="NCBI Taxonomy" id="211228"/>
    <lineage>
        <taxon>Eukaryota</taxon>
        <taxon>Metazoa</taxon>
        <taxon>Ecdysozoa</taxon>
        <taxon>Arthropoda</taxon>
        <taxon>Hexapoda</taxon>
        <taxon>Insecta</taxon>
        <taxon>Pterygota</taxon>
        <taxon>Neoptera</taxon>
        <taxon>Endopterygota</taxon>
        <taxon>Hymenoptera</taxon>
        <taxon>Cephoidea</taxon>
        <taxon>Cephidae</taxon>
        <taxon>Cephus</taxon>
    </lineage>
</organism>
<keyword evidence="1" id="KW-0677">Repeat</keyword>
<dbReference type="SMART" id="SM00060">
    <property type="entry name" value="FN3"/>
    <property type="match status" value="5"/>
</dbReference>
<feature type="domain" description="Fibronectin type-III" evidence="8">
    <location>
        <begin position="776"/>
        <end position="870"/>
    </location>
</feature>
<dbReference type="FunFam" id="2.60.40.10:FF:000032">
    <property type="entry name" value="palladin isoform X1"/>
    <property type="match status" value="1"/>
</dbReference>
<dbReference type="InterPro" id="IPR003598">
    <property type="entry name" value="Ig_sub2"/>
</dbReference>
<dbReference type="SUPFAM" id="SSF49265">
    <property type="entry name" value="Fibronectin type III"/>
    <property type="match status" value="3"/>
</dbReference>
<dbReference type="AlphaFoldDB" id="A0AAJ7W2E9"/>
<sequence length="1196" mass="130600">MAARVLLLSILFTEVLKPVCVAGVRGIGSGVNGKNGSKPEGLDADQNVSAAKLEIEPSGHVVLGRRGITLNCVTGANYNVSWLYNGAPAPPCGIARCTLLPNGSLHFYKKQNLQMPQRHRGWNLNNTSTNKTQGRNEYRCVARTKFGGSLRSGPTYVQIAELSHVFKESPGDLIMQEGEVARFSCLIDSVPFPPNITWQHNGDTVVPEHNNTKYSVVPPGVLYISATKPSDAGSYRCVATNDFLKKTKKSKEARLTVTSESDKAKSRMPTSLYPQIRYNHWLINGSNLHLACAASGYPPPVITWTFIPRYPDGTNFEQPRVLLNLTGGIGILSLKSVGVADAGIYLCAAKNSVNDAPQIQNITVDVMVPPTLRKKPVSFVCPNGRTARFECQADGLPTPQIYWLKDATNINTINGRGTTYSKVYNKMELAISATVPSDSGIYQCVAVNSAGEIWAAGRLQVNTSRNSPAAPTSMKCHALSPYRIFISWEHPKSLPPTSITAYTVHYSAVEGGKEEVTPPEPGNSTSVEVTKTLEPLTNYSFYIRVWNNHGASNQSATIVCSTAPSVPKAVPKIKLDVISSTKLNVSWGSLTKKEAQGVVIEYKLQWKLQQHPSIHVLCIPSTTEYYTLTGLTPGAQYDLRVLARTEQGWPNVSESELSWTSVTMPLPKTNQFTITNMVNLQLTTTNSSFIKVKWEMKEETHQKNKFKFDSWRIYCENVDGKKLATVLLPINATEYTINNLLINEPYIVALCAVSFGEDKSCLRKHADTARSSTTSIPTGLEATPISPTSINVTWTVSDVIDVHSYELCYHSVHPTEPEISNCLVTGETRITVDHLKPFTLYQFKVRIFYNESNDSGSEFSESIECYTNEDVPGKVEEVQWFLGNGSKVRIAWKEPEKLNGVIKNYSVAYTMNLSDSSLTWGNVTVPGNKTSTSLPGLIPGKRYFVMVKAATKAGYGKSSDPIFIITGGTSSKVHTTSDNRTPPPSPKPDQSLGVILGVSISIGCVVICLCSIYCRKKCENSRSLGDTVQPFKGRVLVRNGNGCCVDRSSVSNSQHVNTATPGNEIELAVLCPSSPVMTDPRPDTKPKGGYSNGVLESCAKEPLLAPWNATGESKDVRITENPQYKRRASAISNQQQQPDQEDQELDLEGTQLTMVNCTLDSSSSSLNNNLGCTETSLSSSPRKTASTSVPVLNPNG</sequence>
<dbReference type="SUPFAM" id="SSF48726">
    <property type="entry name" value="Immunoglobulin"/>
    <property type="match status" value="3"/>
</dbReference>
<feature type="domain" description="Fibronectin type-III" evidence="8">
    <location>
        <begin position="470"/>
        <end position="565"/>
    </location>
</feature>
<evidence type="ECO:0000256" key="4">
    <source>
        <dbReference type="SAM" id="MobiDB-lite"/>
    </source>
</evidence>
<keyword evidence="5" id="KW-1133">Transmembrane helix</keyword>
<feature type="region of interest" description="Disordered" evidence="4">
    <location>
        <begin position="971"/>
        <end position="990"/>
    </location>
</feature>
<dbReference type="GO" id="GO:0009653">
    <property type="term" value="P:anatomical structure morphogenesis"/>
    <property type="evidence" value="ECO:0007669"/>
    <property type="project" value="UniProtKB-ARBA"/>
</dbReference>
<dbReference type="RefSeq" id="XP_024942050.1">
    <property type="nucleotide sequence ID" value="XM_025086282.1"/>
</dbReference>
<feature type="domain" description="Ig-like" evidence="7">
    <location>
        <begin position="370"/>
        <end position="460"/>
    </location>
</feature>
<dbReference type="InterPro" id="IPR003599">
    <property type="entry name" value="Ig_sub"/>
</dbReference>
<dbReference type="InterPro" id="IPR036116">
    <property type="entry name" value="FN3_sf"/>
</dbReference>
<feature type="compositionally biased region" description="Polar residues" evidence="4">
    <location>
        <begin position="1171"/>
        <end position="1196"/>
    </location>
</feature>
<dbReference type="SMART" id="SM00408">
    <property type="entry name" value="IGc2"/>
    <property type="match status" value="3"/>
</dbReference>
<feature type="region of interest" description="Disordered" evidence="4">
    <location>
        <begin position="1162"/>
        <end position="1196"/>
    </location>
</feature>
<feature type="domain" description="Ig-like" evidence="7">
    <location>
        <begin position="154"/>
        <end position="256"/>
    </location>
</feature>
<feature type="domain" description="Fibronectin type-III" evidence="8">
    <location>
        <begin position="569"/>
        <end position="666"/>
    </location>
</feature>
<dbReference type="InterPro" id="IPR013783">
    <property type="entry name" value="Ig-like_fold"/>
</dbReference>
<reference evidence="10" key="1">
    <citation type="submission" date="2025-08" db="UniProtKB">
        <authorList>
            <consortium name="RefSeq"/>
        </authorList>
    </citation>
    <scope>IDENTIFICATION</scope>
</reference>
<dbReference type="Pfam" id="PF13927">
    <property type="entry name" value="Ig_3"/>
    <property type="match status" value="2"/>
</dbReference>
<gene>
    <name evidence="10" type="primary">LOC107269050</name>
</gene>
<evidence type="ECO:0000313" key="9">
    <source>
        <dbReference type="Proteomes" id="UP000694920"/>
    </source>
</evidence>
<keyword evidence="5" id="KW-0472">Membrane</keyword>
<evidence type="ECO:0000259" key="8">
    <source>
        <dbReference type="PROSITE" id="PS50853"/>
    </source>
</evidence>
<keyword evidence="9" id="KW-1185">Reference proteome</keyword>
<feature type="transmembrane region" description="Helical" evidence="5">
    <location>
        <begin position="992"/>
        <end position="1014"/>
    </location>
</feature>
<dbReference type="PROSITE" id="PS50835">
    <property type="entry name" value="IG_LIKE"/>
    <property type="match status" value="3"/>
</dbReference>
<evidence type="ECO:0000313" key="10">
    <source>
        <dbReference type="RefSeq" id="XP_024942050.1"/>
    </source>
</evidence>
<dbReference type="GO" id="GO:0030154">
    <property type="term" value="P:cell differentiation"/>
    <property type="evidence" value="ECO:0007669"/>
    <property type="project" value="UniProtKB-ARBA"/>
</dbReference>
<dbReference type="Gene3D" id="2.60.40.10">
    <property type="entry name" value="Immunoglobulins"/>
    <property type="match status" value="9"/>
</dbReference>
<keyword evidence="6" id="KW-0732">Signal</keyword>
<dbReference type="InterPro" id="IPR007110">
    <property type="entry name" value="Ig-like_dom"/>
</dbReference>
<dbReference type="GO" id="GO:0098609">
    <property type="term" value="P:cell-cell adhesion"/>
    <property type="evidence" value="ECO:0007669"/>
    <property type="project" value="TreeGrafter"/>
</dbReference>
<feature type="signal peptide" evidence="6">
    <location>
        <begin position="1"/>
        <end position="22"/>
    </location>
</feature>
<dbReference type="Proteomes" id="UP000694920">
    <property type="component" value="Unplaced"/>
</dbReference>
<evidence type="ECO:0000256" key="1">
    <source>
        <dbReference type="ARBA" id="ARBA00022737"/>
    </source>
</evidence>
<evidence type="ECO:0000256" key="2">
    <source>
        <dbReference type="ARBA" id="ARBA00023157"/>
    </source>
</evidence>
<dbReference type="CDD" id="cd00063">
    <property type="entry name" value="FN3"/>
    <property type="match status" value="4"/>
</dbReference>
<feature type="domain" description="Fibronectin type-III" evidence="8">
    <location>
        <begin position="874"/>
        <end position="969"/>
    </location>
</feature>
<dbReference type="InterPro" id="IPR036179">
    <property type="entry name" value="Ig-like_dom_sf"/>
</dbReference>
<dbReference type="GeneID" id="107269050"/>
<dbReference type="PANTHER" id="PTHR44170:SF59">
    <property type="entry name" value="PROTOGENIN-LIKE"/>
    <property type="match status" value="1"/>
</dbReference>
<accession>A0AAJ7W2E9</accession>
<name>A0AAJ7W2E9_CEPCN</name>
<dbReference type="CDD" id="cd00096">
    <property type="entry name" value="Ig"/>
    <property type="match status" value="2"/>
</dbReference>
<evidence type="ECO:0000259" key="7">
    <source>
        <dbReference type="PROSITE" id="PS50835"/>
    </source>
</evidence>
<dbReference type="Pfam" id="PF00041">
    <property type="entry name" value="fn3"/>
    <property type="match status" value="4"/>
</dbReference>
<protein>
    <submittedName>
        <fullName evidence="10">Protogenin isoform X1</fullName>
    </submittedName>
</protein>
<feature type="chain" id="PRO_5042594981" evidence="6">
    <location>
        <begin position="23"/>
        <end position="1196"/>
    </location>
</feature>
<dbReference type="Pfam" id="PF07679">
    <property type="entry name" value="I-set"/>
    <property type="match status" value="1"/>
</dbReference>
<dbReference type="PROSITE" id="PS50853">
    <property type="entry name" value="FN3"/>
    <property type="match status" value="4"/>
</dbReference>
<keyword evidence="5" id="KW-0812">Transmembrane</keyword>
<keyword evidence="2" id="KW-1015">Disulfide bond</keyword>
<dbReference type="PANTHER" id="PTHR44170">
    <property type="entry name" value="PROTEIN SIDEKICK"/>
    <property type="match status" value="1"/>
</dbReference>
<evidence type="ECO:0000256" key="3">
    <source>
        <dbReference type="ARBA" id="ARBA00023319"/>
    </source>
</evidence>
<feature type="domain" description="Ig-like" evidence="7">
    <location>
        <begin position="274"/>
        <end position="363"/>
    </location>
</feature>
<feature type="compositionally biased region" description="Polar residues" evidence="4">
    <location>
        <begin position="971"/>
        <end position="980"/>
    </location>
</feature>
<evidence type="ECO:0000256" key="5">
    <source>
        <dbReference type="SAM" id="Phobius"/>
    </source>
</evidence>
<proteinExistence type="predicted"/>
<dbReference type="InterPro" id="IPR003961">
    <property type="entry name" value="FN3_dom"/>
</dbReference>
<dbReference type="InterPro" id="IPR013098">
    <property type="entry name" value="Ig_I-set"/>
</dbReference>
<evidence type="ECO:0000256" key="6">
    <source>
        <dbReference type="SAM" id="SignalP"/>
    </source>
</evidence>
<dbReference type="SMART" id="SM00409">
    <property type="entry name" value="IG"/>
    <property type="match status" value="4"/>
</dbReference>
<keyword evidence="3" id="KW-0393">Immunoglobulin domain</keyword>